<evidence type="ECO:0000313" key="1">
    <source>
        <dbReference type="EMBL" id="MBP3957857.1"/>
    </source>
</evidence>
<dbReference type="Proteomes" id="UP000676565">
    <property type="component" value="Unassembled WGS sequence"/>
</dbReference>
<organism evidence="1 2">
    <name type="scientific">Gemmata palustris</name>
    <dbReference type="NCBI Taxonomy" id="2822762"/>
    <lineage>
        <taxon>Bacteria</taxon>
        <taxon>Pseudomonadati</taxon>
        <taxon>Planctomycetota</taxon>
        <taxon>Planctomycetia</taxon>
        <taxon>Gemmatales</taxon>
        <taxon>Gemmataceae</taxon>
        <taxon>Gemmata</taxon>
    </lineage>
</organism>
<reference evidence="1 2" key="1">
    <citation type="submission" date="2021-04" db="EMBL/GenBank/DDBJ databases">
        <authorList>
            <person name="Ivanova A."/>
        </authorList>
    </citation>
    <scope>NUCLEOTIDE SEQUENCE [LARGE SCALE GENOMIC DNA]</scope>
    <source>
        <strain evidence="1 2">G18</strain>
    </source>
</reference>
<name>A0ABS5BVV1_9BACT</name>
<protein>
    <submittedName>
        <fullName evidence="1">Uncharacterized protein</fullName>
    </submittedName>
</protein>
<keyword evidence="2" id="KW-1185">Reference proteome</keyword>
<evidence type="ECO:0000313" key="2">
    <source>
        <dbReference type="Proteomes" id="UP000676565"/>
    </source>
</evidence>
<sequence>MSAQVDPKKVYAVVVGIEKYDEEPSWNVPGPSTAARRFTKLLRDRGVPAENIRLYLAPIDDNMVPESDVTPMRPSMRSKTRFPQNYRCERGSCYSFIGRATGFLHRTGDDGSSTRTQSLETSGTWILWTSS</sequence>
<proteinExistence type="predicted"/>
<gene>
    <name evidence="1" type="ORF">J8F10_21600</name>
</gene>
<accession>A0ABS5BVV1</accession>
<comment type="caution">
    <text evidence="1">The sequence shown here is derived from an EMBL/GenBank/DDBJ whole genome shotgun (WGS) entry which is preliminary data.</text>
</comment>
<dbReference type="EMBL" id="JAGKQQ010000001">
    <property type="protein sequence ID" value="MBP3957857.1"/>
    <property type="molecule type" value="Genomic_DNA"/>
</dbReference>
<dbReference type="RefSeq" id="WP_210657315.1">
    <property type="nucleotide sequence ID" value="NZ_JAGKQQ010000001.1"/>
</dbReference>